<dbReference type="SUPFAM" id="SSF53271">
    <property type="entry name" value="PRTase-like"/>
    <property type="match status" value="1"/>
</dbReference>
<dbReference type="EMBL" id="JAPZVM010000011">
    <property type="protein sequence ID" value="MCZ8373313.1"/>
    <property type="molecule type" value="Genomic_DNA"/>
</dbReference>
<dbReference type="GO" id="GO:0016757">
    <property type="term" value="F:glycosyltransferase activity"/>
    <property type="evidence" value="ECO:0007669"/>
    <property type="project" value="UniProtKB-KW"/>
</dbReference>
<organism evidence="3 4">
    <name type="scientific">Phocaeicola acetigenes</name>
    <dbReference type="NCBI Taxonomy" id="3016083"/>
    <lineage>
        <taxon>Bacteria</taxon>
        <taxon>Pseudomonadati</taxon>
        <taxon>Bacteroidota</taxon>
        <taxon>Bacteroidia</taxon>
        <taxon>Bacteroidales</taxon>
        <taxon>Bacteroidaceae</taxon>
        <taxon>Phocaeicola</taxon>
    </lineage>
</organism>
<comment type="caution">
    <text evidence="3">The sequence shown here is derived from an EMBL/GenBank/DDBJ whole genome shotgun (WGS) entry which is preliminary data.</text>
</comment>
<feature type="domain" description="Phosphoribosyltransferase" evidence="2">
    <location>
        <begin position="108"/>
        <end position="226"/>
    </location>
</feature>
<name>A0ABT4PJV4_9BACT</name>
<comment type="similarity">
    <text evidence="1">Belongs to the ComF/GntX family.</text>
</comment>
<keyword evidence="4" id="KW-1185">Reference proteome</keyword>
<sequence length="229" mass="25764">MSFWTDWKDFFFPRFCVTCGRPLLAGEKALCVSCISGLPYTGLGNTSGNEMERCFWGRFPVERATSLFFYKKDGHVAQILYGMKYKGRKKLCLQMGRLIAEELKPSGFFDGVDYLLPVPLHPLRKKRRGYNQSELLAQGISMYTHIPLCTEAVCRIHNNESQTHKSGFERWQNVSQLFRATGAAQSLSHTHVMIVDDVLTTGATLISCADALAQVEGIRISVVTLAWAK</sequence>
<dbReference type="CDD" id="cd06223">
    <property type="entry name" value="PRTases_typeI"/>
    <property type="match status" value="1"/>
</dbReference>
<dbReference type="PANTHER" id="PTHR47505">
    <property type="entry name" value="DNA UTILIZATION PROTEIN YHGH"/>
    <property type="match status" value="1"/>
</dbReference>
<evidence type="ECO:0000259" key="2">
    <source>
        <dbReference type="Pfam" id="PF00156"/>
    </source>
</evidence>
<dbReference type="Gene3D" id="3.40.50.2020">
    <property type="match status" value="1"/>
</dbReference>
<dbReference type="Pfam" id="PF00156">
    <property type="entry name" value="Pribosyltran"/>
    <property type="match status" value="1"/>
</dbReference>
<dbReference type="InterPro" id="IPR051910">
    <property type="entry name" value="ComF/GntX_DNA_util-trans"/>
</dbReference>
<dbReference type="Proteomes" id="UP001141933">
    <property type="component" value="Unassembled WGS sequence"/>
</dbReference>
<gene>
    <name evidence="3" type="ORF">O6P32_11465</name>
</gene>
<dbReference type="InterPro" id="IPR000836">
    <property type="entry name" value="PRTase_dom"/>
</dbReference>
<evidence type="ECO:0000256" key="1">
    <source>
        <dbReference type="ARBA" id="ARBA00008007"/>
    </source>
</evidence>
<evidence type="ECO:0000313" key="4">
    <source>
        <dbReference type="Proteomes" id="UP001141933"/>
    </source>
</evidence>
<reference evidence="3" key="1">
    <citation type="submission" date="2022-12" db="EMBL/GenBank/DDBJ databases">
        <title>Phocaeicola acetigenes sp. nov., isolated feces from a healthy human.</title>
        <authorList>
            <person name="Do H."/>
            <person name="Ha Y.B."/>
            <person name="Kim J.-S."/>
            <person name="Suh M.K."/>
            <person name="Kim H.S."/>
            <person name="Lee J.-S."/>
        </authorList>
    </citation>
    <scope>NUCLEOTIDE SEQUENCE</scope>
    <source>
        <strain evidence="3">KGMB11183</strain>
    </source>
</reference>
<proteinExistence type="inferred from homology"/>
<protein>
    <submittedName>
        <fullName evidence="3">Phosphoribosyltransferase family protein</fullName>
    </submittedName>
</protein>
<dbReference type="PANTHER" id="PTHR47505:SF1">
    <property type="entry name" value="DNA UTILIZATION PROTEIN YHGH"/>
    <property type="match status" value="1"/>
</dbReference>
<accession>A0ABT4PJV4</accession>
<dbReference type="InterPro" id="IPR029057">
    <property type="entry name" value="PRTase-like"/>
</dbReference>
<keyword evidence="3" id="KW-0328">Glycosyltransferase</keyword>
<evidence type="ECO:0000313" key="3">
    <source>
        <dbReference type="EMBL" id="MCZ8373313.1"/>
    </source>
</evidence>
<keyword evidence="3" id="KW-0808">Transferase</keyword>
<dbReference type="RefSeq" id="WP_269878637.1">
    <property type="nucleotide sequence ID" value="NZ_JAPZVM010000011.1"/>
</dbReference>